<dbReference type="RefSeq" id="WP_165302679.1">
    <property type="nucleotide sequence ID" value="NZ_JAAKZZ010000595.1"/>
</dbReference>
<dbReference type="InterPro" id="IPR009081">
    <property type="entry name" value="PP-bd_ACP"/>
</dbReference>
<reference evidence="9 10" key="1">
    <citation type="submission" date="2020-02" db="EMBL/GenBank/DDBJ databases">
        <title>Whole-genome analyses of novel actinobacteria.</title>
        <authorList>
            <person name="Sahin N."/>
            <person name="Tatar D."/>
        </authorList>
    </citation>
    <scope>NUCLEOTIDE SEQUENCE [LARGE SCALE GENOMIC DNA]</scope>
    <source>
        <strain evidence="9 10">SB3404</strain>
    </source>
</reference>
<evidence type="ECO:0000313" key="9">
    <source>
        <dbReference type="EMBL" id="NGO73009.1"/>
    </source>
</evidence>
<feature type="domain" description="PKS/mFAS DH" evidence="8">
    <location>
        <begin position="1"/>
        <end position="190"/>
    </location>
</feature>
<comment type="caution">
    <text evidence="5">Lacks conserved residue(s) required for the propagation of feature annotation.</text>
</comment>
<dbReference type="SMART" id="SM01294">
    <property type="entry name" value="PKS_PP_betabranch"/>
    <property type="match status" value="1"/>
</dbReference>
<dbReference type="SMART" id="SM00822">
    <property type="entry name" value="PKS_KR"/>
    <property type="match status" value="1"/>
</dbReference>
<dbReference type="InterPro" id="IPR036291">
    <property type="entry name" value="NAD(P)-bd_dom_sf"/>
</dbReference>
<evidence type="ECO:0000256" key="5">
    <source>
        <dbReference type="PROSITE-ProRule" id="PRU01363"/>
    </source>
</evidence>
<comment type="caution">
    <text evidence="9">The sequence shown here is derived from an EMBL/GenBank/DDBJ whole genome shotgun (WGS) entry which is preliminary data.</text>
</comment>
<feature type="non-terminal residue" evidence="9">
    <location>
        <position position="1"/>
    </location>
</feature>
<dbReference type="Pfam" id="PF22953">
    <property type="entry name" value="SpnB_Rossmann"/>
    <property type="match status" value="1"/>
</dbReference>
<dbReference type="Gene3D" id="3.10.129.110">
    <property type="entry name" value="Polyketide synthase dehydratase"/>
    <property type="match status" value="1"/>
</dbReference>
<evidence type="ECO:0000313" key="10">
    <source>
        <dbReference type="Proteomes" id="UP000477722"/>
    </source>
</evidence>
<protein>
    <submittedName>
        <fullName evidence="9">SDR family NAD(P)-dependent oxidoreductase</fullName>
    </submittedName>
</protein>
<name>A0A6G4X642_9ACTN</name>
<dbReference type="Gene3D" id="3.40.50.720">
    <property type="entry name" value="NAD(P)-binding Rossmann-like Domain"/>
    <property type="match status" value="1"/>
</dbReference>
<dbReference type="Pfam" id="PF08659">
    <property type="entry name" value="KR"/>
    <property type="match status" value="1"/>
</dbReference>
<dbReference type="InterPro" id="IPR050091">
    <property type="entry name" value="PKS_NRPS_Biosynth_Enz"/>
</dbReference>
<dbReference type="InterPro" id="IPR042104">
    <property type="entry name" value="PKS_dehydratase_sf"/>
</dbReference>
<feature type="region of interest" description="Disordered" evidence="6">
    <location>
        <begin position="371"/>
        <end position="391"/>
    </location>
</feature>
<feature type="region of interest" description="C-terminal hotdog fold" evidence="5">
    <location>
        <begin position="52"/>
        <end position="190"/>
    </location>
</feature>
<dbReference type="InterPro" id="IPR006162">
    <property type="entry name" value="Ppantetheine_attach_site"/>
</dbReference>
<feature type="domain" description="Carrier" evidence="7">
    <location>
        <begin position="686"/>
        <end position="761"/>
    </location>
</feature>
<evidence type="ECO:0000256" key="1">
    <source>
        <dbReference type="ARBA" id="ARBA00022450"/>
    </source>
</evidence>
<feature type="region of interest" description="N-terminal hotdog fold" evidence="5">
    <location>
        <begin position="1"/>
        <end position="38"/>
    </location>
</feature>
<dbReference type="PROSITE" id="PS00012">
    <property type="entry name" value="PHOSPHOPANTETHEINE"/>
    <property type="match status" value="1"/>
</dbReference>
<organism evidence="9 10">
    <name type="scientific">Streptomyces boncukensis</name>
    <dbReference type="NCBI Taxonomy" id="2711219"/>
    <lineage>
        <taxon>Bacteria</taxon>
        <taxon>Bacillati</taxon>
        <taxon>Actinomycetota</taxon>
        <taxon>Actinomycetes</taxon>
        <taxon>Kitasatosporales</taxon>
        <taxon>Streptomycetaceae</taxon>
        <taxon>Streptomyces</taxon>
    </lineage>
</organism>
<dbReference type="InterPro" id="IPR036736">
    <property type="entry name" value="ACP-like_sf"/>
</dbReference>
<feature type="region of interest" description="Disordered" evidence="6">
    <location>
        <begin position="1"/>
        <end position="49"/>
    </location>
</feature>
<dbReference type="Pfam" id="PF00550">
    <property type="entry name" value="PP-binding"/>
    <property type="match status" value="1"/>
</dbReference>
<dbReference type="Proteomes" id="UP000477722">
    <property type="component" value="Unassembled WGS sequence"/>
</dbReference>
<evidence type="ECO:0000256" key="6">
    <source>
        <dbReference type="SAM" id="MobiDB-lite"/>
    </source>
</evidence>
<evidence type="ECO:0000256" key="3">
    <source>
        <dbReference type="ARBA" id="ARBA00022679"/>
    </source>
</evidence>
<evidence type="ECO:0000259" key="7">
    <source>
        <dbReference type="PROSITE" id="PS50075"/>
    </source>
</evidence>
<sequence length="839" mass="87446">DTPDADGNRPLAIHSQPHGTSTWTRHATGRLAPAPRTSTAEAKLTTWPPPQGELLDTGALYQYFHDNGFGYGPAFQGLTRAWFHQGSVYAEIQLPAEQQPSAADYHLHPALLDAALHGIALAPALQDEDGQLPFAWTGVSLHATGAGTVRVHLEPHGNDSLAVTVADALGQPVLGVESLVLRKRPKQLGTTGQGGNELYRLEWVDPAETGTATAPAAAPPAGGFPEVGAASELAALAERDELPGAVLVRCAPVEGETGAAVREATRRALELVQSWLAEDRFADARLVFVTRGAVASEPGDDVTDLPHAAVWGLVRAAQSENPDRFVLADLDGGEDAPAALAASLASPASDEPQFVIREGRTRVARLVAVTPADEPAAEPADEPADDGPLGAGQRALPDWDTSGTVLVTGATGTIGSVIARHLAAEGAPRLLLTSRRGMDAEGAAELREELTALGADATIARADAADPEAMAELLATVDDSHPLTAVIHTAGTLDDATIPSLTPEHLERVLPAKVDAALTLHRLTRDSGASLTLFSSIAGSFGGMGQGNYSAANAFLDAFAQSCRSRGFPVQSMAWGLWAEQSEMTGKLGSADLSRMARSGVLPFSSAEGAALFEAARAVDSAVVLPVRLDVAALGARSGPVPGLLRGLVRPQARGSGLRSASGSGAAPASGVQEQLASLPASEHGRVLLDLVLTAVADVLGYSSATEVEKDRGLLDFGFDSLTAVELRNRLSKSTGLRLPVTLLFDYPTSQAIADFLTEKLAAEAGDAPLSFPELDRLEQSLPGIAGDEESRARLAARLEELLTRLGPSEGEEDQVADRIGDASDDEIFDFIENELGLN</sequence>
<dbReference type="InterPro" id="IPR013968">
    <property type="entry name" value="PKS_KR"/>
</dbReference>
<dbReference type="EMBL" id="JAAKZZ010000595">
    <property type="protein sequence ID" value="NGO73009.1"/>
    <property type="molecule type" value="Genomic_DNA"/>
</dbReference>
<dbReference type="SUPFAM" id="SSF51735">
    <property type="entry name" value="NAD(P)-binding Rossmann-fold domains"/>
    <property type="match status" value="2"/>
</dbReference>
<dbReference type="Pfam" id="PF14765">
    <property type="entry name" value="PS-DH"/>
    <property type="match status" value="1"/>
</dbReference>
<dbReference type="Gene3D" id="1.10.1200.10">
    <property type="entry name" value="ACP-like"/>
    <property type="match status" value="1"/>
</dbReference>
<keyword evidence="1" id="KW-0596">Phosphopantetheine</keyword>
<dbReference type="SMART" id="SM00823">
    <property type="entry name" value="PKS_PP"/>
    <property type="match status" value="1"/>
</dbReference>
<evidence type="ECO:0000256" key="4">
    <source>
        <dbReference type="ARBA" id="ARBA00023268"/>
    </source>
</evidence>
<proteinExistence type="predicted"/>
<keyword evidence="4" id="KW-0511">Multifunctional enzyme</keyword>
<dbReference type="PROSITE" id="PS50075">
    <property type="entry name" value="CARRIER"/>
    <property type="match status" value="1"/>
</dbReference>
<dbReference type="GO" id="GO:0004312">
    <property type="term" value="F:fatty acid synthase activity"/>
    <property type="evidence" value="ECO:0007669"/>
    <property type="project" value="TreeGrafter"/>
</dbReference>
<dbReference type="PROSITE" id="PS52019">
    <property type="entry name" value="PKS_MFAS_DH"/>
    <property type="match status" value="1"/>
</dbReference>
<dbReference type="GO" id="GO:0006633">
    <property type="term" value="P:fatty acid biosynthetic process"/>
    <property type="evidence" value="ECO:0007669"/>
    <property type="project" value="TreeGrafter"/>
</dbReference>
<evidence type="ECO:0000256" key="2">
    <source>
        <dbReference type="ARBA" id="ARBA00022553"/>
    </source>
</evidence>
<keyword evidence="2" id="KW-0597">Phosphoprotein</keyword>
<dbReference type="FunFam" id="1.10.1200.10:FF:000007">
    <property type="entry name" value="Probable polyketide synthase pks17"/>
    <property type="match status" value="1"/>
</dbReference>
<dbReference type="InterPro" id="IPR055123">
    <property type="entry name" value="SpnB-like_Rossmann"/>
</dbReference>
<dbReference type="PANTHER" id="PTHR43775">
    <property type="entry name" value="FATTY ACID SYNTHASE"/>
    <property type="match status" value="1"/>
</dbReference>
<dbReference type="GO" id="GO:0017000">
    <property type="term" value="P:antibiotic biosynthetic process"/>
    <property type="evidence" value="ECO:0007669"/>
    <property type="project" value="UniProtKB-ARBA"/>
</dbReference>
<accession>A0A6G4X642</accession>
<dbReference type="GO" id="GO:0031177">
    <property type="term" value="F:phosphopantetheine binding"/>
    <property type="evidence" value="ECO:0007669"/>
    <property type="project" value="InterPro"/>
</dbReference>
<keyword evidence="10" id="KW-1185">Reference proteome</keyword>
<dbReference type="PANTHER" id="PTHR43775:SF51">
    <property type="entry name" value="INACTIVE PHENOLPHTHIOCEROL SYNTHESIS POLYKETIDE SYNTHASE TYPE I PKS1-RELATED"/>
    <property type="match status" value="1"/>
</dbReference>
<feature type="compositionally biased region" description="Acidic residues" evidence="6">
    <location>
        <begin position="375"/>
        <end position="385"/>
    </location>
</feature>
<dbReference type="InterPro" id="IPR057326">
    <property type="entry name" value="KR_dom"/>
</dbReference>
<gene>
    <name evidence="9" type="ORF">G5C65_32650</name>
</gene>
<dbReference type="InterPro" id="IPR049551">
    <property type="entry name" value="PKS_DH_C"/>
</dbReference>
<dbReference type="AlphaFoldDB" id="A0A6G4X642"/>
<dbReference type="InterPro" id="IPR049900">
    <property type="entry name" value="PKS_mFAS_DH"/>
</dbReference>
<evidence type="ECO:0000259" key="8">
    <source>
        <dbReference type="PROSITE" id="PS52019"/>
    </source>
</evidence>
<keyword evidence="3" id="KW-0808">Transferase</keyword>
<dbReference type="CDD" id="cd08956">
    <property type="entry name" value="KR_3_FAS_SDR_x"/>
    <property type="match status" value="1"/>
</dbReference>
<dbReference type="InterPro" id="IPR020806">
    <property type="entry name" value="PKS_PP-bd"/>
</dbReference>
<dbReference type="SUPFAM" id="SSF47336">
    <property type="entry name" value="ACP-like"/>
    <property type="match status" value="1"/>
</dbReference>